<keyword evidence="1" id="KW-0812">Transmembrane</keyword>
<proteinExistence type="predicted"/>
<evidence type="ECO:0000313" key="2">
    <source>
        <dbReference type="EMBL" id="KAK6543601.1"/>
    </source>
</evidence>
<keyword evidence="1" id="KW-0472">Membrane</keyword>
<gene>
    <name evidence="2" type="ORF">TWF694_000343</name>
</gene>
<sequence length="164" mass="18684">MLRDAATKLFLSDFMGFVEYLYQQLQAGYGTGKLHDQPFFDEKYDEEEERNQHNKYGYGQTPPKPHLDTCVEWVARNPICIIFLLCVSAVLIALPTYAAIGYAHVDEIPAARIDDGWTNLPPHFYPPVTTPEDVFKINKPKRVALATLFKKLGKDASIFEDPVF</sequence>
<evidence type="ECO:0000256" key="1">
    <source>
        <dbReference type="SAM" id="Phobius"/>
    </source>
</evidence>
<dbReference type="EMBL" id="JAVHJO010000001">
    <property type="protein sequence ID" value="KAK6543601.1"/>
    <property type="molecule type" value="Genomic_DNA"/>
</dbReference>
<keyword evidence="1" id="KW-1133">Transmembrane helix</keyword>
<accession>A0AAV9XNS6</accession>
<name>A0AAV9XNS6_9PEZI</name>
<reference evidence="2 3" key="1">
    <citation type="submission" date="2019-10" db="EMBL/GenBank/DDBJ databases">
        <authorList>
            <person name="Palmer J.M."/>
        </authorList>
    </citation>
    <scope>NUCLEOTIDE SEQUENCE [LARGE SCALE GENOMIC DNA]</scope>
    <source>
        <strain evidence="2 3">TWF694</strain>
    </source>
</reference>
<dbReference type="AlphaFoldDB" id="A0AAV9XNS6"/>
<organism evidence="2 3">
    <name type="scientific">Orbilia ellipsospora</name>
    <dbReference type="NCBI Taxonomy" id="2528407"/>
    <lineage>
        <taxon>Eukaryota</taxon>
        <taxon>Fungi</taxon>
        <taxon>Dikarya</taxon>
        <taxon>Ascomycota</taxon>
        <taxon>Pezizomycotina</taxon>
        <taxon>Orbiliomycetes</taxon>
        <taxon>Orbiliales</taxon>
        <taxon>Orbiliaceae</taxon>
        <taxon>Orbilia</taxon>
    </lineage>
</organism>
<dbReference type="Proteomes" id="UP001365542">
    <property type="component" value="Unassembled WGS sequence"/>
</dbReference>
<feature type="transmembrane region" description="Helical" evidence="1">
    <location>
        <begin position="81"/>
        <end position="103"/>
    </location>
</feature>
<evidence type="ECO:0000313" key="3">
    <source>
        <dbReference type="Proteomes" id="UP001365542"/>
    </source>
</evidence>
<comment type="caution">
    <text evidence="2">The sequence shown here is derived from an EMBL/GenBank/DDBJ whole genome shotgun (WGS) entry which is preliminary data.</text>
</comment>
<protein>
    <submittedName>
        <fullName evidence="2">Uncharacterized protein</fullName>
    </submittedName>
</protein>
<keyword evidence="3" id="KW-1185">Reference proteome</keyword>